<keyword evidence="1" id="KW-0378">Hydrolase</keyword>
<accession>A0ACC3SXE2</accession>
<reference evidence="2" key="1">
    <citation type="journal article" date="2024" name="Front. Bioeng. Biotechnol.">
        <title>Genome-scale model development and genomic sequencing of the oleaginous clade Lipomyces.</title>
        <authorList>
            <person name="Czajka J.J."/>
            <person name="Han Y."/>
            <person name="Kim J."/>
            <person name="Mondo S.J."/>
            <person name="Hofstad B.A."/>
            <person name="Robles A."/>
            <person name="Haridas S."/>
            <person name="Riley R."/>
            <person name="LaButti K."/>
            <person name="Pangilinan J."/>
            <person name="Andreopoulos W."/>
            <person name="Lipzen A."/>
            <person name="Yan J."/>
            <person name="Wang M."/>
            <person name="Ng V."/>
            <person name="Grigoriev I.V."/>
            <person name="Spatafora J.W."/>
            <person name="Magnuson J.K."/>
            <person name="Baker S.E."/>
            <person name="Pomraning K.R."/>
        </authorList>
    </citation>
    <scope>NUCLEOTIDE SEQUENCE [LARGE SCALE GENOMIC DNA]</scope>
    <source>
        <strain evidence="2">CBS 7786</strain>
    </source>
</reference>
<evidence type="ECO:0000313" key="2">
    <source>
        <dbReference type="Proteomes" id="UP001433508"/>
    </source>
</evidence>
<sequence length="1359" mass="148661">MTKKDSISNYADAEADEKQPLRVAVDSVSETSSIKSTKGYSTISGLQDEFAGLSDHDAEILRKQVHVPSVTASFFRLFRYADKKDKIILFFGVAASVLEGLMRPLMSVVFGAATQQFTDLPAGAMTDMINGYLFNNNSTHMAYNDTTTGYNETSYNSTFGNYTTEYGYQYDPNQFISDISLLALFLALIGLAVSILTFIKSYIFIDRAEVLAARIREQYLAATLRQNIGYFDKLGSGEITTRIASDTVLVQDAMSEKVSYVISHGTTFLAAVVVAYTQSALLSSIIIGSVIMIILVSYFGSMAITKYAERSQEGYSVGGSLAEEAISSVRNVQAFGVQDRMAQAYDKFLEISEKWSTKAGYAAGLQAGLTFMFAFSIDSLAYWQGTRLLTEGRVTVAIMMTVIMTLFQGAFAFTIISPYLSNISTGLAASTKIFATIDRESPIDSSSEEGGRLAEVKGDIELRNVRFIYPSRPNVTVLRDFSLKIPAGKTVALVGASGSGKSTIVGLIERFYNPLSGEVLLDGHNILDLNTRWLRQKVALVSQEPSLFACSIFENICYGLIGTPYENAAEVEKRELVIEACKQANAWDFIQDLPDGLETNVGERGFLMSGGQKQRIAIARAIVANPRILLLDEATSALDTKSEGIVQEALDRAAKNRTTIVIAHRLSTIKDADLIVVMRTGTILEQGTHDELLAKKGEYYGLVQAQSIEALKENPSESDESDDGEQVLDEKAGIPLTKYSTTLTKVRTSKSTSSAIFYKEVEAKKPASIMEVLAMLFKIGRADLTAMLVGLYSGGITGVAFIGIGVIYGFALQYLQEYSSPDDYERLKQALYPIAGFLFMHGGILLISSTTGGCMFSYSSSRLVRRIRTLSFRHLLRQDIAYFDADSHSVGALTASLANDAQSIEALGGATTNKLVEAMVVFVGGFIFCVIVGFKLGLVMFGTVPIILIIGGFRFKFLAEYVEQTKEGNDKSSTYACEATSAIRTVLSLTREEEIVERYRTNLQTLIKGNRMANFKSAFLDGFARGMQYFIMALGFWYGGILVARGEYTLFQFFLIFVIVVFGSENTTTVFTFAPEMGKALSAGRSIKTLLESVPEIDAWSPEGDVIPADEVNGEIEFRDVHFRYPTRPEVPVLKGLNLTVKKGQFVALVGSSGCGKSTTIGLIESFYRPQRGTVFLDGRDVSTLNVAAYRSNIALVQQEPVLYAGSIKYNVALGSPHPVSDEEIETACKQANIHNFIMSLPEAYDTLCGTKGTLLSGGQKQRIAIARALIRQPKVLLLDEATSALDSESEKIVQAALDEAAKGRTTIAVAHRLSTIQNADVIYVFENGKILESGTHQQLLANRGKYFDLVQLQALEKN</sequence>
<protein>
    <submittedName>
        <fullName evidence="1">P-loop containing nucleoside triphosphate hydrolase protein</fullName>
    </submittedName>
</protein>
<dbReference type="EMBL" id="MU971396">
    <property type="protein sequence ID" value="KAK9236109.1"/>
    <property type="molecule type" value="Genomic_DNA"/>
</dbReference>
<organism evidence="1 2">
    <name type="scientific">Lipomyces kononenkoae</name>
    <name type="common">Yeast</name>
    <dbReference type="NCBI Taxonomy" id="34357"/>
    <lineage>
        <taxon>Eukaryota</taxon>
        <taxon>Fungi</taxon>
        <taxon>Dikarya</taxon>
        <taxon>Ascomycota</taxon>
        <taxon>Saccharomycotina</taxon>
        <taxon>Lipomycetes</taxon>
        <taxon>Lipomycetales</taxon>
        <taxon>Lipomycetaceae</taxon>
        <taxon>Lipomyces</taxon>
    </lineage>
</organism>
<dbReference type="Proteomes" id="UP001433508">
    <property type="component" value="Unassembled WGS sequence"/>
</dbReference>
<comment type="caution">
    <text evidence="1">The sequence shown here is derived from an EMBL/GenBank/DDBJ whole genome shotgun (WGS) entry which is preliminary data.</text>
</comment>
<evidence type="ECO:0000313" key="1">
    <source>
        <dbReference type="EMBL" id="KAK9236109.1"/>
    </source>
</evidence>
<name>A0ACC3SXE2_LIPKO</name>
<keyword evidence="2" id="KW-1185">Reference proteome</keyword>
<proteinExistence type="predicted"/>
<gene>
    <name evidence="1" type="ORF">V1525DRAFT_346886</name>
</gene>